<evidence type="ECO:0000256" key="1">
    <source>
        <dbReference type="ARBA" id="ARBA00022679"/>
    </source>
</evidence>
<dbReference type="Pfam" id="PF00583">
    <property type="entry name" value="Acetyltransf_1"/>
    <property type="match status" value="1"/>
</dbReference>
<comment type="caution">
    <text evidence="4">The sequence shown here is derived from an EMBL/GenBank/DDBJ whole genome shotgun (WGS) entry which is preliminary data.</text>
</comment>
<reference evidence="4" key="1">
    <citation type="submission" date="2023-07" db="EMBL/GenBank/DDBJ databases">
        <title>Sorghum-associated microbial communities from plants grown in Nebraska, USA.</title>
        <authorList>
            <person name="Schachtman D."/>
        </authorList>
    </citation>
    <scope>NUCLEOTIDE SEQUENCE</scope>
    <source>
        <strain evidence="4">BE330</strain>
    </source>
</reference>
<keyword evidence="1" id="KW-0808">Transferase</keyword>
<dbReference type="RefSeq" id="WP_309858572.1">
    <property type="nucleotide sequence ID" value="NZ_JAVDQJ010000021.1"/>
</dbReference>
<protein>
    <submittedName>
        <fullName evidence="4">GNAT superfamily N-acetyltransferase</fullName>
    </submittedName>
</protein>
<evidence type="ECO:0000313" key="5">
    <source>
        <dbReference type="Proteomes" id="UP001185331"/>
    </source>
</evidence>
<proteinExistence type="predicted"/>
<dbReference type="GO" id="GO:0016747">
    <property type="term" value="F:acyltransferase activity, transferring groups other than amino-acyl groups"/>
    <property type="evidence" value="ECO:0007669"/>
    <property type="project" value="InterPro"/>
</dbReference>
<dbReference type="PANTHER" id="PTHR43877:SF2">
    <property type="entry name" value="AMINOALKYLPHOSPHONATE N-ACETYLTRANSFERASE-RELATED"/>
    <property type="match status" value="1"/>
</dbReference>
<dbReference type="InterPro" id="IPR016181">
    <property type="entry name" value="Acyl_CoA_acyltransferase"/>
</dbReference>
<dbReference type="Proteomes" id="UP001185331">
    <property type="component" value="Unassembled WGS sequence"/>
</dbReference>
<dbReference type="CDD" id="cd04301">
    <property type="entry name" value="NAT_SF"/>
    <property type="match status" value="1"/>
</dbReference>
<name>A0AAE4BQ27_9DEIO</name>
<dbReference type="SUPFAM" id="SSF55729">
    <property type="entry name" value="Acyl-CoA N-acyltransferases (Nat)"/>
    <property type="match status" value="1"/>
</dbReference>
<evidence type="ECO:0000256" key="2">
    <source>
        <dbReference type="ARBA" id="ARBA00023315"/>
    </source>
</evidence>
<dbReference type="AlphaFoldDB" id="A0AAE4BQ27"/>
<gene>
    <name evidence="4" type="ORF">J2Y00_004738</name>
</gene>
<accession>A0AAE4BQ27</accession>
<dbReference type="Gene3D" id="3.40.630.30">
    <property type="match status" value="1"/>
</dbReference>
<dbReference type="InterPro" id="IPR000182">
    <property type="entry name" value="GNAT_dom"/>
</dbReference>
<dbReference type="EMBL" id="JAVDQK010000023">
    <property type="protein sequence ID" value="MDR6221107.1"/>
    <property type="molecule type" value="Genomic_DNA"/>
</dbReference>
<sequence length="157" mass="16651">MTAQAVRIVEVSPADPRALALMDAQQTELRRLYADTTEVTEAFDSAALTGTGGVLVAAERNGALIGCGALKRWNADTAEVKRMYVTPDTRGSGVARALLDALVTRGGALGSARLVLETGDRQHAAIALYTRAGFRRVPNFGVYAGVENSLCFERPLA</sequence>
<organism evidence="4 5">
    <name type="scientific">Deinococcus soli</name>
    <name type="common">ex Cha et al. 2016</name>
    <dbReference type="NCBI Taxonomy" id="1309411"/>
    <lineage>
        <taxon>Bacteria</taxon>
        <taxon>Thermotogati</taxon>
        <taxon>Deinococcota</taxon>
        <taxon>Deinococci</taxon>
        <taxon>Deinococcales</taxon>
        <taxon>Deinococcaceae</taxon>
        <taxon>Deinococcus</taxon>
    </lineage>
</organism>
<dbReference type="PROSITE" id="PS51186">
    <property type="entry name" value="GNAT"/>
    <property type="match status" value="1"/>
</dbReference>
<keyword evidence="2" id="KW-0012">Acyltransferase</keyword>
<dbReference type="InterPro" id="IPR050832">
    <property type="entry name" value="Bact_Acetyltransf"/>
</dbReference>
<evidence type="ECO:0000313" key="4">
    <source>
        <dbReference type="EMBL" id="MDR6221107.1"/>
    </source>
</evidence>
<evidence type="ECO:0000259" key="3">
    <source>
        <dbReference type="PROSITE" id="PS51186"/>
    </source>
</evidence>
<dbReference type="PANTHER" id="PTHR43877">
    <property type="entry name" value="AMINOALKYLPHOSPHONATE N-ACETYLTRANSFERASE-RELATED-RELATED"/>
    <property type="match status" value="1"/>
</dbReference>
<feature type="domain" description="N-acetyltransferase" evidence="3">
    <location>
        <begin position="9"/>
        <end position="157"/>
    </location>
</feature>